<feature type="region of interest" description="Disordered" evidence="1">
    <location>
        <begin position="1"/>
        <end position="75"/>
    </location>
</feature>
<name>A0ABQ4WSI9_9ASTR</name>
<feature type="non-terminal residue" evidence="2">
    <location>
        <position position="75"/>
    </location>
</feature>
<evidence type="ECO:0000313" key="2">
    <source>
        <dbReference type="EMBL" id="GJS55856.1"/>
    </source>
</evidence>
<accession>A0ABQ4WSI9</accession>
<evidence type="ECO:0000313" key="3">
    <source>
        <dbReference type="Proteomes" id="UP001151760"/>
    </source>
</evidence>
<proteinExistence type="predicted"/>
<reference evidence="2" key="2">
    <citation type="submission" date="2022-01" db="EMBL/GenBank/DDBJ databases">
        <authorList>
            <person name="Yamashiro T."/>
            <person name="Shiraishi A."/>
            <person name="Satake H."/>
            <person name="Nakayama K."/>
        </authorList>
    </citation>
    <scope>NUCLEOTIDE SEQUENCE</scope>
</reference>
<feature type="compositionally biased region" description="Basic and acidic residues" evidence="1">
    <location>
        <begin position="41"/>
        <end position="75"/>
    </location>
</feature>
<sequence length="75" mass="8511">MEETSRECLKHLSGVSNQAAGVQTKRVMPQHENAPSTKKGKGNETHNEPNKQDKALEETTKHQKTMQKIDEVKER</sequence>
<gene>
    <name evidence="2" type="ORF">Tco_0629218</name>
</gene>
<reference evidence="2" key="1">
    <citation type="journal article" date="2022" name="Int. J. Mol. Sci.">
        <title>Draft Genome of Tanacetum Coccineum: Genomic Comparison of Closely Related Tanacetum-Family Plants.</title>
        <authorList>
            <person name="Yamashiro T."/>
            <person name="Shiraishi A."/>
            <person name="Nakayama K."/>
            <person name="Satake H."/>
        </authorList>
    </citation>
    <scope>NUCLEOTIDE SEQUENCE</scope>
</reference>
<dbReference type="Proteomes" id="UP001151760">
    <property type="component" value="Unassembled WGS sequence"/>
</dbReference>
<organism evidence="2 3">
    <name type="scientific">Tanacetum coccineum</name>
    <dbReference type="NCBI Taxonomy" id="301880"/>
    <lineage>
        <taxon>Eukaryota</taxon>
        <taxon>Viridiplantae</taxon>
        <taxon>Streptophyta</taxon>
        <taxon>Embryophyta</taxon>
        <taxon>Tracheophyta</taxon>
        <taxon>Spermatophyta</taxon>
        <taxon>Magnoliopsida</taxon>
        <taxon>eudicotyledons</taxon>
        <taxon>Gunneridae</taxon>
        <taxon>Pentapetalae</taxon>
        <taxon>asterids</taxon>
        <taxon>campanulids</taxon>
        <taxon>Asterales</taxon>
        <taxon>Asteraceae</taxon>
        <taxon>Asteroideae</taxon>
        <taxon>Anthemideae</taxon>
        <taxon>Anthemidinae</taxon>
        <taxon>Tanacetum</taxon>
    </lineage>
</organism>
<protein>
    <submittedName>
        <fullName evidence="2">Uncharacterized protein</fullName>
    </submittedName>
</protein>
<keyword evidence="3" id="KW-1185">Reference proteome</keyword>
<comment type="caution">
    <text evidence="2">The sequence shown here is derived from an EMBL/GenBank/DDBJ whole genome shotgun (WGS) entry which is preliminary data.</text>
</comment>
<evidence type="ECO:0000256" key="1">
    <source>
        <dbReference type="SAM" id="MobiDB-lite"/>
    </source>
</evidence>
<feature type="compositionally biased region" description="Basic and acidic residues" evidence="1">
    <location>
        <begin position="1"/>
        <end position="10"/>
    </location>
</feature>
<dbReference type="EMBL" id="BQNB010008897">
    <property type="protein sequence ID" value="GJS55856.1"/>
    <property type="molecule type" value="Genomic_DNA"/>
</dbReference>